<dbReference type="EMBL" id="JANIGO010000004">
    <property type="protein sequence ID" value="MCQ8897291.1"/>
    <property type="molecule type" value="Genomic_DNA"/>
</dbReference>
<gene>
    <name evidence="1" type="ORF">NQT62_12695</name>
</gene>
<accession>A0ABT1WJS1</accession>
<protein>
    <submittedName>
        <fullName evidence="1">Uncharacterized protein</fullName>
    </submittedName>
</protein>
<organism evidence="1 2">
    <name type="scientific">Limnobacter humi</name>
    <dbReference type="NCBI Taxonomy" id="1778671"/>
    <lineage>
        <taxon>Bacteria</taxon>
        <taxon>Pseudomonadati</taxon>
        <taxon>Pseudomonadota</taxon>
        <taxon>Betaproteobacteria</taxon>
        <taxon>Burkholderiales</taxon>
        <taxon>Burkholderiaceae</taxon>
        <taxon>Limnobacter</taxon>
    </lineage>
</organism>
<evidence type="ECO:0000313" key="2">
    <source>
        <dbReference type="Proteomes" id="UP001204142"/>
    </source>
</evidence>
<proteinExistence type="predicted"/>
<dbReference type="RefSeq" id="WP_256765089.1">
    <property type="nucleotide sequence ID" value="NZ_JANIGO010000004.1"/>
</dbReference>
<comment type="caution">
    <text evidence="1">The sequence shown here is derived from an EMBL/GenBank/DDBJ whole genome shotgun (WGS) entry which is preliminary data.</text>
</comment>
<evidence type="ECO:0000313" key="1">
    <source>
        <dbReference type="EMBL" id="MCQ8897291.1"/>
    </source>
</evidence>
<keyword evidence="2" id="KW-1185">Reference proteome</keyword>
<sequence length="92" mass="10224">MDEQPAVALQPLGALGEVIDVEWLPVKSARCVDWARLELTVSPLTKAAMQANTALQKDSTKLYVEIFTSNQHLRIASSRQAFSSDQPPRQCR</sequence>
<reference evidence="1 2" key="1">
    <citation type="submission" date="2022-07" db="EMBL/GenBank/DDBJ databases">
        <authorList>
            <person name="Xamxidin M."/>
            <person name="Wu M."/>
        </authorList>
    </citation>
    <scope>NUCLEOTIDE SEQUENCE [LARGE SCALE GENOMIC DNA]</scope>
    <source>
        <strain evidence="1 2">NBRC 111650</strain>
    </source>
</reference>
<dbReference type="Proteomes" id="UP001204142">
    <property type="component" value="Unassembled WGS sequence"/>
</dbReference>
<name>A0ABT1WJS1_9BURK</name>